<protein>
    <recommendedName>
        <fullName evidence="1">NADAR domain-containing protein</fullName>
    </recommendedName>
</protein>
<dbReference type="InterPro" id="IPR012816">
    <property type="entry name" value="NADAR"/>
</dbReference>
<sequence>MPSQQQSKKPYDKFGNTQKYEFFWKDKSVFSNWHAASYVLDGIQFANTEQGMMYGKAKLFGDDEVAKDILANTSPSNAKQLGRMVSNFTDDMWNQNRELIMKRHLYAKFSQNEDIKQTLLSTGDKILAEASPNDAIWGIGMREHEAIETHPSKWPGLNLLGKLLTEVKQELRNQ</sequence>
<name>D2V5P0_NAEGR</name>
<dbReference type="GeneID" id="8849495"/>
<dbReference type="eggNOG" id="ENOG502S4FY">
    <property type="taxonomic scope" value="Eukaryota"/>
</dbReference>
<gene>
    <name evidence="2" type="ORF">NAEGRDRAFT_31328</name>
</gene>
<reference evidence="2 3" key="1">
    <citation type="journal article" date="2010" name="Cell">
        <title>The genome of Naegleria gruberi illuminates early eukaryotic versatility.</title>
        <authorList>
            <person name="Fritz-Laylin L.K."/>
            <person name="Prochnik S.E."/>
            <person name="Ginger M.L."/>
            <person name="Dacks J.B."/>
            <person name="Carpenter M.L."/>
            <person name="Field M.C."/>
            <person name="Kuo A."/>
            <person name="Paredez A."/>
            <person name="Chapman J."/>
            <person name="Pham J."/>
            <person name="Shu S."/>
            <person name="Neupane R."/>
            <person name="Cipriano M."/>
            <person name="Mancuso J."/>
            <person name="Tu H."/>
            <person name="Salamov A."/>
            <person name="Lindquist E."/>
            <person name="Shapiro H."/>
            <person name="Lucas S."/>
            <person name="Grigoriev I.V."/>
            <person name="Cande W.Z."/>
            <person name="Fulton C."/>
            <person name="Rokhsar D.S."/>
            <person name="Dawson S.C."/>
        </authorList>
    </citation>
    <scope>NUCLEOTIDE SEQUENCE [LARGE SCALE GENOMIC DNA]</scope>
    <source>
        <strain evidence="2 3">NEG-M</strain>
    </source>
</reference>
<dbReference type="RefSeq" id="XP_002680575.1">
    <property type="nucleotide sequence ID" value="XM_002680529.1"/>
</dbReference>
<dbReference type="InterPro" id="IPR037238">
    <property type="entry name" value="YbiA-like_sf"/>
</dbReference>
<dbReference type="OMA" id="WMMAAKA"/>
<feature type="domain" description="NADAR" evidence="1">
    <location>
        <begin position="22"/>
        <end position="172"/>
    </location>
</feature>
<proteinExistence type="predicted"/>
<dbReference type="InParanoid" id="D2V5P0"/>
<evidence type="ECO:0000259" key="1">
    <source>
        <dbReference type="Pfam" id="PF08719"/>
    </source>
</evidence>
<dbReference type="SUPFAM" id="SSF143990">
    <property type="entry name" value="YbiA-like"/>
    <property type="match status" value="1"/>
</dbReference>
<evidence type="ECO:0000313" key="3">
    <source>
        <dbReference type="Proteomes" id="UP000006671"/>
    </source>
</evidence>
<dbReference type="STRING" id="5762.D2V5P0"/>
<dbReference type="AlphaFoldDB" id="D2V5P0"/>
<dbReference type="Gene3D" id="1.10.357.40">
    <property type="entry name" value="YbiA-like"/>
    <property type="match status" value="1"/>
</dbReference>
<dbReference type="NCBIfam" id="TIGR02464">
    <property type="entry name" value="ribofla_fusion"/>
    <property type="match status" value="1"/>
</dbReference>
<dbReference type="VEuPathDB" id="AmoebaDB:NAEGRDRAFT_31328"/>
<dbReference type="EMBL" id="GG738853">
    <property type="protein sequence ID" value="EFC47831.1"/>
    <property type="molecule type" value="Genomic_DNA"/>
</dbReference>
<dbReference type="Pfam" id="PF08719">
    <property type="entry name" value="NADAR"/>
    <property type="match status" value="1"/>
</dbReference>
<dbReference type="KEGG" id="ngr:NAEGRDRAFT_31328"/>
<evidence type="ECO:0000313" key="2">
    <source>
        <dbReference type="EMBL" id="EFC47831.1"/>
    </source>
</evidence>
<keyword evidence="3" id="KW-1185">Reference proteome</keyword>
<dbReference type="CDD" id="cd15457">
    <property type="entry name" value="NADAR"/>
    <property type="match status" value="1"/>
</dbReference>
<organism evidence="3">
    <name type="scientific">Naegleria gruberi</name>
    <name type="common">Amoeba</name>
    <dbReference type="NCBI Taxonomy" id="5762"/>
    <lineage>
        <taxon>Eukaryota</taxon>
        <taxon>Discoba</taxon>
        <taxon>Heterolobosea</taxon>
        <taxon>Tetramitia</taxon>
        <taxon>Eutetramitia</taxon>
        <taxon>Vahlkampfiidae</taxon>
        <taxon>Naegleria</taxon>
    </lineage>
</organism>
<accession>D2V5P0</accession>
<dbReference type="Proteomes" id="UP000006671">
    <property type="component" value="Unassembled WGS sequence"/>
</dbReference>
<dbReference type="OrthoDB" id="206452at2759"/>